<evidence type="ECO:0000313" key="2">
    <source>
        <dbReference type="Proteomes" id="UP000592180"/>
    </source>
</evidence>
<sequence length="99" mass="12296">MNNDILLKILQLDSLVRFLDWSERIRIHLYRGEKFNSTTLRIQAAYEWIIKENWNPPTMMYGVDRFQYFHDPELDLWVETENYLNYFPEYIQELNKLKF</sequence>
<name>A0A840KIC3_9FLAO</name>
<dbReference type="RefSeq" id="WP_184190346.1">
    <property type="nucleotide sequence ID" value="NZ_JACHLE010000004.1"/>
</dbReference>
<evidence type="ECO:0000313" key="1">
    <source>
        <dbReference type="EMBL" id="MBB4807434.1"/>
    </source>
</evidence>
<protein>
    <submittedName>
        <fullName evidence="1">Uncharacterized protein</fullName>
    </submittedName>
</protein>
<keyword evidence="2" id="KW-1185">Reference proteome</keyword>
<accession>A0A840KIC3</accession>
<organism evidence="1 2">
    <name type="scientific">Chryseobacterium defluvii</name>
    <dbReference type="NCBI Taxonomy" id="160396"/>
    <lineage>
        <taxon>Bacteria</taxon>
        <taxon>Pseudomonadati</taxon>
        <taxon>Bacteroidota</taxon>
        <taxon>Flavobacteriia</taxon>
        <taxon>Flavobacteriales</taxon>
        <taxon>Weeksellaceae</taxon>
        <taxon>Chryseobacterium group</taxon>
        <taxon>Chryseobacterium</taxon>
    </lineage>
</organism>
<dbReference type="Proteomes" id="UP000592180">
    <property type="component" value="Unassembled WGS sequence"/>
</dbReference>
<dbReference type="AlphaFoldDB" id="A0A840KIC3"/>
<comment type="caution">
    <text evidence="1">The sequence shown here is derived from an EMBL/GenBank/DDBJ whole genome shotgun (WGS) entry which is preliminary data.</text>
</comment>
<dbReference type="EMBL" id="JACHLE010000004">
    <property type="protein sequence ID" value="MBB4807434.1"/>
    <property type="molecule type" value="Genomic_DNA"/>
</dbReference>
<gene>
    <name evidence="1" type="ORF">HNP38_002740</name>
</gene>
<proteinExistence type="predicted"/>
<reference evidence="1 2" key="1">
    <citation type="submission" date="2020-08" db="EMBL/GenBank/DDBJ databases">
        <title>Functional genomics of gut bacteria from endangered species of beetles.</title>
        <authorList>
            <person name="Carlos-Shanley C."/>
        </authorList>
    </citation>
    <scope>NUCLEOTIDE SEQUENCE [LARGE SCALE GENOMIC DNA]</scope>
    <source>
        <strain evidence="1 2">S00151</strain>
    </source>
</reference>